<dbReference type="EMBL" id="WUMK01000006">
    <property type="protein sequence ID" value="MXN47173.1"/>
    <property type="molecule type" value="Genomic_DNA"/>
</dbReference>
<dbReference type="Proteomes" id="UP000435802">
    <property type="component" value="Unassembled WGS sequence"/>
</dbReference>
<dbReference type="RefSeq" id="WP_160860687.1">
    <property type="nucleotide sequence ID" value="NZ_WUMK01000006.1"/>
</dbReference>
<gene>
    <name evidence="2" type="ORF">GR138_18410</name>
</gene>
<proteinExistence type="predicted"/>
<protein>
    <submittedName>
        <fullName evidence="2">Uncharacterized protein</fullName>
    </submittedName>
</protein>
<feature type="compositionally biased region" description="Low complexity" evidence="1">
    <location>
        <begin position="130"/>
        <end position="150"/>
    </location>
</feature>
<reference evidence="2 3" key="1">
    <citation type="submission" date="2019-12" db="EMBL/GenBank/DDBJ databases">
        <title>Shinella kummerowiae sp. nov., a symbiotic bacterium isolated from root nodules of the herbal legume Kummerowia stipulacea.</title>
        <authorList>
            <person name="Gao J."/>
        </authorList>
    </citation>
    <scope>NUCLEOTIDE SEQUENCE [LARGE SCALE GENOMIC DNA]</scope>
    <source>
        <strain evidence="2 3">CCBAU 25048</strain>
    </source>
</reference>
<dbReference type="AlphaFoldDB" id="A0A6N8SF16"/>
<feature type="region of interest" description="Disordered" evidence="1">
    <location>
        <begin position="126"/>
        <end position="150"/>
    </location>
</feature>
<organism evidence="2 3">
    <name type="scientific">Shinella kummerowiae</name>
    <dbReference type="NCBI Taxonomy" id="417745"/>
    <lineage>
        <taxon>Bacteria</taxon>
        <taxon>Pseudomonadati</taxon>
        <taxon>Pseudomonadota</taxon>
        <taxon>Alphaproteobacteria</taxon>
        <taxon>Hyphomicrobiales</taxon>
        <taxon>Rhizobiaceae</taxon>
        <taxon>Shinella</taxon>
    </lineage>
</organism>
<sequence>MKIDGSMLPTYTLGKPRPTSDDSLYSSGGGGNSGARNIPTVAPTSGMPSGLANALWMTNAKLEKAQEESDSLLAEFMELSKMTPVERLRKELLDGMGLDEESLAALPPEERSAIEEEIRRAIKEQLGVDQTQQAGTAEGQTVAGTTEAEA</sequence>
<name>A0A6N8SF16_9HYPH</name>
<dbReference type="OrthoDB" id="8402090at2"/>
<feature type="region of interest" description="Disordered" evidence="1">
    <location>
        <begin position="1"/>
        <end position="45"/>
    </location>
</feature>
<accession>A0A6N8SF16</accession>
<comment type="caution">
    <text evidence="2">The sequence shown here is derived from an EMBL/GenBank/DDBJ whole genome shotgun (WGS) entry which is preliminary data.</text>
</comment>
<evidence type="ECO:0000313" key="3">
    <source>
        <dbReference type="Proteomes" id="UP000435802"/>
    </source>
</evidence>
<evidence type="ECO:0000256" key="1">
    <source>
        <dbReference type="SAM" id="MobiDB-lite"/>
    </source>
</evidence>
<keyword evidence="3" id="KW-1185">Reference proteome</keyword>
<evidence type="ECO:0000313" key="2">
    <source>
        <dbReference type="EMBL" id="MXN47173.1"/>
    </source>
</evidence>